<dbReference type="EMBL" id="BNCO01000011">
    <property type="protein sequence ID" value="GIL51413.1"/>
    <property type="molecule type" value="Genomic_DNA"/>
</dbReference>
<keyword evidence="2" id="KW-1185">Reference proteome</keyword>
<proteinExistence type="predicted"/>
<comment type="caution">
    <text evidence="1">The sequence shown here is derived from an EMBL/GenBank/DDBJ whole genome shotgun (WGS) entry which is preliminary data.</text>
</comment>
<gene>
    <name evidence="1" type="ORF">Vafri_7312</name>
</gene>
<dbReference type="Proteomes" id="UP000747399">
    <property type="component" value="Unassembled WGS sequence"/>
</dbReference>
<dbReference type="AlphaFoldDB" id="A0A8J4B0C8"/>
<evidence type="ECO:0000313" key="1">
    <source>
        <dbReference type="EMBL" id="GIL51413.1"/>
    </source>
</evidence>
<name>A0A8J4B0C8_9CHLO</name>
<protein>
    <submittedName>
        <fullName evidence="1">Uncharacterized protein</fullName>
    </submittedName>
</protein>
<reference evidence="1" key="1">
    <citation type="journal article" date="2021" name="Proc. Natl. Acad. Sci. U.S.A.">
        <title>Three genomes in the algal genus Volvox reveal the fate of a haploid sex-determining region after a transition to homothallism.</title>
        <authorList>
            <person name="Yamamoto K."/>
            <person name="Hamaji T."/>
            <person name="Kawai-Toyooka H."/>
            <person name="Matsuzaki R."/>
            <person name="Takahashi F."/>
            <person name="Nishimura Y."/>
            <person name="Kawachi M."/>
            <person name="Noguchi H."/>
            <person name="Minakuchi Y."/>
            <person name="Umen J.G."/>
            <person name="Toyoda A."/>
            <person name="Nozaki H."/>
        </authorList>
    </citation>
    <scope>NUCLEOTIDE SEQUENCE</scope>
    <source>
        <strain evidence="1">NIES-3780</strain>
    </source>
</reference>
<organism evidence="1 2">
    <name type="scientific">Volvox africanus</name>
    <dbReference type="NCBI Taxonomy" id="51714"/>
    <lineage>
        <taxon>Eukaryota</taxon>
        <taxon>Viridiplantae</taxon>
        <taxon>Chlorophyta</taxon>
        <taxon>core chlorophytes</taxon>
        <taxon>Chlorophyceae</taxon>
        <taxon>CS clade</taxon>
        <taxon>Chlamydomonadales</taxon>
        <taxon>Volvocaceae</taxon>
        <taxon>Volvox</taxon>
    </lineage>
</organism>
<accession>A0A8J4B0C8</accession>
<sequence length="192" mass="20136">MKTPGSSLPHDLRLSLFITRLLGSSATARRNGAVGAQPHILLSRRAALRSPLSSPSPRFIDQPTYGDAAVIAFFEPLRLSLADALEAVVQGLALFIIDSGNLSLCWRTGCSGVILPPGAGLAANNNGSGSADMGGCWAATCSTEELSPLRSPSPSGHVAVLHVCPALGKDLVGGPYILLHTTWEEHLHWIVL</sequence>
<evidence type="ECO:0000313" key="2">
    <source>
        <dbReference type="Proteomes" id="UP000747399"/>
    </source>
</evidence>